<feature type="transmembrane region" description="Helical" evidence="7">
    <location>
        <begin position="222"/>
        <end position="243"/>
    </location>
</feature>
<feature type="transmembrane region" description="Helical" evidence="7">
    <location>
        <begin position="249"/>
        <end position="269"/>
    </location>
</feature>
<sequence length="428" mass="44815">MTSSQAAALLTGLAVVIVAAGLLGQLARRFGQPPVIGEILAGILLGPTLFGGALSHALLPTDIRPFLAALAEVGVAVFMFLVGLEFDRTLVRGTGRIAASVSLASLLLPCGLGMALGAYLLRGHPSDNHTGFVLFMGAAMSITAFPALARILTDRDMHRTPLGALALCCAAVADVLAWSLLAVVVAIVAPGGHPERALLFLPYLLLMCYPVRWLLGRLLARPAVAAQPTAVLLATVFAGLLLSGAATEWMGLHFIFGAFLFGAVVPRAGSERLRADLHERVGLVNNVLLLPVFFLVAGLQVDLSGLGWSDLGQLALILLVATGGKLVGAYAGAFAVGLDRRISSALAVLMNTRGLTELIILSVGRQLGILDERLYSLMVVMALLTTAMTGPLLEAVYPRRLALRATADDMTRRRRERVAVGDSAAGAK</sequence>
<feature type="transmembrane region" description="Helical" evidence="7">
    <location>
        <begin position="65"/>
        <end position="86"/>
    </location>
</feature>
<dbReference type="InterPro" id="IPR050794">
    <property type="entry name" value="CPA2_transporter"/>
</dbReference>
<evidence type="ECO:0000256" key="5">
    <source>
        <dbReference type="ARBA" id="ARBA00023065"/>
    </source>
</evidence>
<dbReference type="EMBL" id="JARXVH010000012">
    <property type="protein sequence ID" value="MDH6219483.1"/>
    <property type="molecule type" value="Genomic_DNA"/>
</dbReference>
<dbReference type="Pfam" id="PF00999">
    <property type="entry name" value="Na_H_Exchanger"/>
    <property type="match status" value="1"/>
</dbReference>
<keyword evidence="10" id="KW-1185">Reference proteome</keyword>
<feature type="transmembrane region" description="Helical" evidence="7">
    <location>
        <begin position="39"/>
        <end position="59"/>
    </location>
</feature>
<feature type="transmembrane region" description="Helical" evidence="7">
    <location>
        <begin position="345"/>
        <end position="363"/>
    </location>
</feature>
<evidence type="ECO:0000256" key="1">
    <source>
        <dbReference type="ARBA" id="ARBA00004141"/>
    </source>
</evidence>
<dbReference type="RefSeq" id="WP_280880286.1">
    <property type="nucleotide sequence ID" value="NZ_JARXVH010000012.1"/>
</dbReference>
<evidence type="ECO:0000313" key="10">
    <source>
        <dbReference type="Proteomes" id="UP001160499"/>
    </source>
</evidence>
<dbReference type="InterPro" id="IPR006153">
    <property type="entry name" value="Cation/H_exchanger_TM"/>
</dbReference>
<comment type="caution">
    <text evidence="9">The sequence shown here is derived from an EMBL/GenBank/DDBJ whole genome shotgun (WGS) entry which is preliminary data.</text>
</comment>
<dbReference type="Gene3D" id="1.20.1530.20">
    <property type="match status" value="1"/>
</dbReference>
<comment type="subcellular location">
    <subcellularLocation>
        <location evidence="1">Membrane</location>
        <topology evidence="1">Multi-pass membrane protein</topology>
    </subcellularLocation>
</comment>
<evidence type="ECO:0000256" key="2">
    <source>
        <dbReference type="ARBA" id="ARBA00022448"/>
    </source>
</evidence>
<feature type="domain" description="Cation/H+ exchanger transmembrane" evidence="8">
    <location>
        <begin position="21"/>
        <end position="393"/>
    </location>
</feature>
<evidence type="ECO:0000313" key="9">
    <source>
        <dbReference type="EMBL" id="MDH6219483.1"/>
    </source>
</evidence>
<keyword evidence="6 7" id="KW-0472">Membrane</keyword>
<keyword evidence="5" id="KW-0406">Ion transport</keyword>
<keyword evidence="3 7" id="KW-0812">Transmembrane</keyword>
<proteinExistence type="predicted"/>
<evidence type="ECO:0000256" key="4">
    <source>
        <dbReference type="ARBA" id="ARBA00022989"/>
    </source>
</evidence>
<evidence type="ECO:0000256" key="3">
    <source>
        <dbReference type="ARBA" id="ARBA00022692"/>
    </source>
</evidence>
<evidence type="ECO:0000256" key="7">
    <source>
        <dbReference type="SAM" id="Phobius"/>
    </source>
</evidence>
<accession>A0ABT6LT62</accession>
<reference evidence="9 10" key="1">
    <citation type="submission" date="2023-04" db="EMBL/GenBank/DDBJ databases">
        <title>Forest soil microbial communities from Buena Vista Peninsula, Colon Province, Panama.</title>
        <authorList>
            <person name="Bouskill N."/>
        </authorList>
    </citation>
    <scope>NUCLEOTIDE SEQUENCE [LARGE SCALE GENOMIC DNA]</scope>
    <source>
        <strain evidence="9 10">GGS1</strain>
    </source>
</reference>
<dbReference type="InterPro" id="IPR038770">
    <property type="entry name" value="Na+/solute_symporter_sf"/>
</dbReference>
<feature type="transmembrane region" description="Helical" evidence="7">
    <location>
        <begin position="164"/>
        <end position="191"/>
    </location>
</feature>
<evidence type="ECO:0000256" key="6">
    <source>
        <dbReference type="ARBA" id="ARBA00023136"/>
    </source>
</evidence>
<evidence type="ECO:0000259" key="8">
    <source>
        <dbReference type="Pfam" id="PF00999"/>
    </source>
</evidence>
<keyword evidence="2" id="KW-0813">Transport</keyword>
<feature type="transmembrane region" description="Helical" evidence="7">
    <location>
        <begin position="98"/>
        <end position="120"/>
    </location>
</feature>
<dbReference type="PANTHER" id="PTHR32468:SF0">
    <property type="entry name" value="K(+)_H(+) ANTIPORTER 1"/>
    <property type="match status" value="1"/>
</dbReference>
<feature type="transmembrane region" description="Helical" evidence="7">
    <location>
        <begin position="281"/>
        <end position="301"/>
    </location>
</feature>
<feature type="transmembrane region" description="Helical" evidence="7">
    <location>
        <begin position="313"/>
        <end position="338"/>
    </location>
</feature>
<feature type="transmembrane region" description="Helical" evidence="7">
    <location>
        <begin position="375"/>
        <end position="397"/>
    </location>
</feature>
<keyword evidence="4 7" id="KW-1133">Transmembrane helix</keyword>
<organism evidence="9 10">
    <name type="scientific">Streptomyces pseudovenezuelae</name>
    <dbReference type="NCBI Taxonomy" id="67350"/>
    <lineage>
        <taxon>Bacteria</taxon>
        <taxon>Bacillati</taxon>
        <taxon>Actinomycetota</taxon>
        <taxon>Actinomycetes</taxon>
        <taxon>Kitasatosporales</taxon>
        <taxon>Streptomycetaceae</taxon>
        <taxon>Streptomyces</taxon>
        <taxon>Streptomyces aurantiacus group</taxon>
    </lineage>
</organism>
<feature type="transmembrane region" description="Helical" evidence="7">
    <location>
        <begin position="6"/>
        <end position="27"/>
    </location>
</feature>
<feature type="transmembrane region" description="Helical" evidence="7">
    <location>
        <begin position="132"/>
        <end position="152"/>
    </location>
</feature>
<gene>
    <name evidence="9" type="ORF">M2283_006817</name>
</gene>
<protein>
    <submittedName>
        <fullName evidence="9">Kef-type K+ transport system membrane component KefB</fullName>
    </submittedName>
</protein>
<name>A0ABT6LT62_9ACTN</name>
<dbReference type="Proteomes" id="UP001160499">
    <property type="component" value="Unassembled WGS sequence"/>
</dbReference>
<dbReference type="PANTHER" id="PTHR32468">
    <property type="entry name" value="CATION/H + ANTIPORTER"/>
    <property type="match status" value="1"/>
</dbReference>
<feature type="transmembrane region" description="Helical" evidence="7">
    <location>
        <begin position="197"/>
        <end position="215"/>
    </location>
</feature>